<name>A0A1B3XSH0_9BACI</name>
<proteinExistence type="predicted"/>
<evidence type="ECO:0000313" key="1">
    <source>
        <dbReference type="EMBL" id="AOH56161.1"/>
    </source>
</evidence>
<keyword evidence="2" id="KW-1185">Reference proteome</keyword>
<dbReference type="Proteomes" id="UP000077926">
    <property type="component" value="Chromosome"/>
</dbReference>
<protein>
    <submittedName>
        <fullName evidence="1">Uncharacterized protein</fullName>
    </submittedName>
</protein>
<accession>A0A1B3XSH0</accession>
<dbReference type="RefSeq" id="WP_064466063.1">
    <property type="nucleotide sequence ID" value="NZ_CP017080.1"/>
</dbReference>
<dbReference type="STRING" id="264697.ABE28_017495"/>
<evidence type="ECO:0000313" key="2">
    <source>
        <dbReference type="Proteomes" id="UP000077926"/>
    </source>
</evidence>
<dbReference type="AlphaFoldDB" id="A0A1B3XSH0"/>
<dbReference type="EMBL" id="CP017080">
    <property type="protein sequence ID" value="AOH56161.1"/>
    <property type="molecule type" value="Genomic_DNA"/>
</dbReference>
<organism evidence="1 2">
    <name type="scientific">Peribacillus muralis</name>
    <dbReference type="NCBI Taxonomy" id="264697"/>
    <lineage>
        <taxon>Bacteria</taxon>
        <taxon>Bacillati</taxon>
        <taxon>Bacillota</taxon>
        <taxon>Bacilli</taxon>
        <taxon>Bacillales</taxon>
        <taxon>Bacillaceae</taxon>
        <taxon>Peribacillus</taxon>
    </lineage>
</organism>
<dbReference type="KEGG" id="bmur:ABE28_017495"/>
<gene>
    <name evidence="1" type="ORF">ABE28_017495</name>
</gene>
<sequence>MVKEQGHVNWMDQIFRDYEKDGGLKNNPGFGKPLPESVLSGNMYDDFLSKAKGAGFLPLWIKWQKEIRQELSEVVSLRKMNGEGEDMLLTRRIEEINEKVRTYNAICPPKMQRREIEWSTIESQYEKWK</sequence>
<dbReference type="OrthoDB" id="9798476at2"/>
<reference evidence="1 2" key="1">
    <citation type="submission" date="2016-08" db="EMBL/GenBank/DDBJ databases">
        <title>Complete genome sequence of Bacillus muralis G25-68, a strain with toxicity to nematodes.</title>
        <authorList>
            <person name="Zheng Z."/>
        </authorList>
    </citation>
    <scope>NUCLEOTIDE SEQUENCE [LARGE SCALE GENOMIC DNA]</scope>
    <source>
        <strain evidence="1 2">G25-68</strain>
    </source>
</reference>